<evidence type="ECO:0000313" key="4">
    <source>
        <dbReference type="Proteomes" id="UP001499882"/>
    </source>
</evidence>
<evidence type="ECO:0000313" key="3">
    <source>
        <dbReference type="EMBL" id="GAA4747767.1"/>
    </source>
</evidence>
<accession>A0ABP8Z698</accession>
<dbReference type="Gene3D" id="2.60.40.2700">
    <property type="match status" value="1"/>
</dbReference>
<name>A0ABP8Z698_9ACTN</name>
<dbReference type="Gene3D" id="2.60.40.10">
    <property type="entry name" value="Immunoglobulins"/>
    <property type="match status" value="1"/>
</dbReference>
<proteinExistence type="predicted"/>
<dbReference type="InterPro" id="IPR013783">
    <property type="entry name" value="Ig-like_fold"/>
</dbReference>
<dbReference type="Proteomes" id="UP001499882">
    <property type="component" value="Unassembled WGS sequence"/>
</dbReference>
<dbReference type="EMBL" id="BAABKN010000023">
    <property type="protein sequence ID" value="GAA4747767.1"/>
    <property type="molecule type" value="Genomic_DNA"/>
</dbReference>
<feature type="signal peptide" evidence="1">
    <location>
        <begin position="1"/>
        <end position="30"/>
    </location>
</feature>
<feature type="chain" id="PRO_5045554748" description="Bacterial Ig-like domain-containing protein" evidence="1">
    <location>
        <begin position="31"/>
        <end position="338"/>
    </location>
</feature>
<sequence length="338" mass="35144">MSRGRSLLTAYGAALLLVLTTLFAVSPARAAGPTGTLTIHVVDAAGQPLSGAVGVYDSTPGESQGLGTKASTFEFNLPPGSYAVYSMSTWGGLVCRGLVTCDNTTGVVTATHPLDPATALTVTEGGNTEHTLQAAVPATVTGSPSVGGKLKVALSEPVQNLVAMLNNFGLGGAVEYQWLRDGEATGVGTATYSPRVIDAGHTLSVQLQMTGLMTFQLGQGWGGDIGPRTLPVGTVGRVPTTARATLNRSPIRANQRAALRIDVTGATEIVTGKVTATVGRRTWRLTLRNGSARLRVPKLKKGTYVVRAVFAGDSSYLPSTAPPRKLVVKPVKRKPRSR</sequence>
<comment type="caution">
    <text evidence="3">The sequence shown here is derived from an EMBL/GenBank/DDBJ whole genome shotgun (WGS) entry which is preliminary data.</text>
</comment>
<evidence type="ECO:0000256" key="1">
    <source>
        <dbReference type="SAM" id="SignalP"/>
    </source>
</evidence>
<organism evidence="3 4">
    <name type="scientific">Nocardioides endophyticus</name>
    <dbReference type="NCBI Taxonomy" id="1353775"/>
    <lineage>
        <taxon>Bacteria</taxon>
        <taxon>Bacillati</taxon>
        <taxon>Actinomycetota</taxon>
        <taxon>Actinomycetes</taxon>
        <taxon>Propionibacteriales</taxon>
        <taxon>Nocardioidaceae</taxon>
        <taxon>Nocardioides</taxon>
    </lineage>
</organism>
<reference evidence="4" key="1">
    <citation type="journal article" date="2019" name="Int. J. Syst. Evol. Microbiol.">
        <title>The Global Catalogue of Microorganisms (GCM) 10K type strain sequencing project: providing services to taxonomists for standard genome sequencing and annotation.</title>
        <authorList>
            <consortium name="The Broad Institute Genomics Platform"/>
            <consortium name="The Broad Institute Genome Sequencing Center for Infectious Disease"/>
            <person name="Wu L."/>
            <person name="Ma J."/>
        </authorList>
    </citation>
    <scope>NUCLEOTIDE SEQUENCE [LARGE SCALE GENOMIC DNA]</scope>
    <source>
        <strain evidence="4">JCM 18532</strain>
    </source>
</reference>
<feature type="domain" description="Bacterial Ig-like" evidence="2">
    <location>
        <begin position="246"/>
        <end position="328"/>
    </location>
</feature>
<gene>
    <name evidence="3" type="ORF">GCM10023350_35830</name>
</gene>
<keyword evidence="1" id="KW-0732">Signal</keyword>
<dbReference type="RefSeq" id="WP_345528284.1">
    <property type="nucleotide sequence ID" value="NZ_BAABKN010000023.1"/>
</dbReference>
<keyword evidence="4" id="KW-1185">Reference proteome</keyword>
<evidence type="ECO:0000259" key="2">
    <source>
        <dbReference type="Pfam" id="PF16640"/>
    </source>
</evidence>
<dbReference type="Pfam" id="PF16640">
    <property type="entry name" value="Big_3_5"/>
    <property type="match status" value="1"/>
</dbReference>
<dbReference type="InterPro" id="IPR032109">
    <property type="entry name" value="Big_3_5"/>
</dbReference>
<protein>
    <recommendedName>
        <fullName evidence="2">Bacterial Ig-like domain-containing protein</fullName>
    </recommendedName>
</protein>